<organism evidence="1">
    <name type="scientific">Rhizophora mucronata</name>
    <name type="common">Asiatic mangrove</name>
    <dbReference type="NCBI Taxonomy" id="61149"/>
    <lineage>
        <taxon>Eukaryota</taxon>
        <taxon>Viridiplantae</taxon>
        <taxon>Streptophyta</taxon>
        <taxon>Embryophyta</taxon>
        <taxon>Tracheophyta</taxon>
        <taxon>Spermatophyta</taxon>
        <taxon>Magnoliopsida</taxon>
        <taxon>eudicotyledons</taxon>
        <taxon>Gunneridae</taxon>
        <taxon>Pentapetalae</taxon>
        <taxon>rosids</taxon>
        <taxon>fabids</taxon>
        <taxon>Malpighiales</taxon>
        <taxon>Rhizophoraceae</taxon>
        <taxon>Rhizophora</taxon>
    </lineage>
</organism>
<evidence type="ECO:0000313" key="1">
    <source>
        <dbReference type="EMBL" id="MBX38590.1"/>
    </source>
</evidence>
<sequence>MNFKCRRSKVFFSIFV</sequence>
<dbReference type="AlphaFoldDB" id="A0A2P2N815"/>
<dbReference type="EMBL" id="GGEC01058106">
    <property type="protein sequence ID" value="MBX38590.1"/>
    <property type="molecule type" value="Transcribed_RNA"/>
</dbReference>
<protein>
    <submittedName>
        <fullName evidence="1">Uncharacterized protein</fullName>
    </submittedName>
</protein>
<accession>A0A2P2N815</accession>
<proteinExistence type="predicted"/>
<name>A0A2P2N815_RHIMU</name>
<reference evidence="1" key="1">
    <citation type="submission" date="2018-02" db="EMBL/GenBank/DDBJ databases">
        <title>Rhizophora mucronata_Transcriptome.</title>
        <authorList>
            <person name="Meera S.P."/>
            <person name="Sreeshan A."/>
            <person name="Augustine A."/>
        </authorList>
    </citation>
    <scope>NUCLEOTIDE SEQUENCE</scope>
    <source>
        <tissue evidence="1">Leaf</tissue>
    </source>
</reference>